<evidence type="ECO:0000313" key="3">
    <source>
        <dbReference type="Proteomes" id="UP000068067"/>
    </source>
</evidence>
<dbReference type="InterPro" id="IPR010310">
    <property type="entry name" value="T7SS_ESAT-6-like"/>
</dbReference>
<dbReference type="PATRIC" id="fig|931089.4.peg.608"/>
<comment type="similarity">
    <text evidence="1">Belongs to the WXG100 family.</text>
</comment>
<dbReference type="SUPFAM" id="SSF140453">
    <property type="entry name" value="EsxAB dimer-like"/>
    <property type="match status" value="1"/>
</dbReference>
<dbReference type="KEGG" id="cdx:CDES_03005"/>
<dbReference type="Proteomes" id="UP000068067">
    <property type="component" value="Chromosome"/>
</dbReference>
<accession>A0A0M4CCP0</accession>
<evidence type="ECO:0000256" key="1">
    <source>
        <dbReference type="RuleBase" id="RU362001"/>
    </source>
</evidence>
<dbReference type="OrthoDB" id="3387628at2"/>
<gene>
    <name evidence="2" type="ORF">CDES_03005</name>
</gene>
<dbReference type="Gene3D" id="1.10.287.1060">
    <property type="entry name" value="ESAT-6-like"/>
    <property type="match status" value="1"/>
</dbReference>
<organism evidence="2 3">
    <name type="scientific">Corynebacterium deserti GIMN1.010</name>
    <dbReference type="NCBI Taxonomy" id="931089"/>
    <lineage>
        <taxon>Bacteria</taxon>
        <taxon>Bacillati</taxon>
        <taxon>Actinomycetota</taxon>
        <taxon>Actinomycetes</taxon>
        <taxon>Mycobacteriales</taxon>
        <taxon>Corynebacteriaceae</taxon>
        <taxon>Corynebacterium</taxon>
    </lineage>
</organism>
<keyword evidence="3" id="KW-1185">Reference proteome</keyword>
<dbReference type="NCBIfam" id="TIGR03930">
    <property type="entry name" value="WXG100_ESAT6"/>
    <property type="match status" value="1"/>
</dbReference>
<dbReference type="AlphaFoldDB" id="A0A0M4CCP0"/>
<dbReference type="InterPro" id="IPR036689">
    <property type="entry name" value="ESAT-6-like_sf"/>
</dbReference>
<protein>
    <recommendedName>
        <fullName evidence="1">ESAT-6-like protein</fullName>
    </recommendedName>
</protein>
<sequence>MDMIRYEFGAIQGAATDINATSGRINALLDGLKSQLQPMVASWEGQSAEAYSEAQLKWDRAAAELNTILATISNTVAQGAERMSDVNRRAAASWGA</sequence>
<evidence type="ECO:0000313" key="2">
    <source>
        <dbReference type="EMBL" id="ALC05054.1"/>
    </source>
</evidence>
<dbReference type="STRING" id="931089.CDES_03005"/>
<dbReference type="EMBL" id="CP009220">
    <property type="protein sequence ID" value="ALC05054.1"/>
    <property type="molecule type" value="Genomic_DNA"/>
</dbReference>
<reference evidence="2 3" key="1">
    <citation type="submission" date="2014-08" db="EMBL/GenBank/DDBJ databases">
        <title>Complete genome sequence of Corynebacterium deserti GIMN1.010 (=DSM 45689), isolated from desert sand in western China.</title>
        <authorList>
            <person name="Ruckert C."/>
            <person name="Albersmeier A."/>
            <person name="Kalinowski J."/>
        </authorList>
    </citation>
    <scope>NUCLEOTIDE SEQUENCE [LARGE SCALE GENOMIC DNA]</scope>
    <source>
        <strain evidence="2 3">GIMN1.010</strain>
    </source>
</reference>
<name>A0A0M4CCP0_9CORY</name>
<dbReference type="Pfam" id="PF06013">
    <property type="entry name" value="WXG100"/>
    <property type="match status" value="1"/>
</dbReference>
<proteinExistence type="inferred from homology"/>
<dbReference type="RefSeq" id="WP_053544188.1">
    <property type="nucleotide sequence ID" value="NZ_CP009220.1"/>
</dbReference>